<accession>A0A9X1T3M2</accession>
<evidence type="ECO:0000313" key="2">
    <source>
        <dbReference type="Proteomes" id="UP001139035"/>
    </source>
</evidence>
<organism evidence="1 2">
    <name type="scientific">Jiella avicenniae</name>
    <dbReference type="NCBI Taxonomy" id="2907202"/>
    <lineage>
        <taxon>Bacteria</taxon>
        <taxon>Pseudomonadati</taxon>
        <taxon>Pseudomonadota</taxon>
        <taxon>Alphaproteobacteria</taxon>
        <taxon>Hyphomicrobiales</taxon>
        <taxon>Aurantimonadaceae</taxon>
        <taxon>Jiella</taxon>
    </lineage>
</organism>
<proteinExistence type="predicted"/>
<keyword evidence="2" id="KW-1185">Reference proteome</keyword>
<sequence>MRTACLVALPAAVVVLVAAVMAGRAEDARLARIHQETFVSYRGISQ</sequence>
<dbReference type="EMBL" id="JAJUWU010000001">
    <property type="protein sequence ID" value="MCE7026395.1"/>
    <property type="molecule type" value="Genomic_DNA"/>
</dbReference>
<evidence type="ECO:0000313" key="1">
    <source>
        <dbReference type="EMBL" id="MCE7026395.1"/>
    </source>
</evidence>
<protein>
    <submittedName>
        <fullName evidence="1">Uncharacterized protein</fullName>
    </submittedName>
</protein>
<comment type="caution">
    <text evidence="1">The sequence shown here is derived from an EMBL/GenBank/DDBJ whole genome shotgun (WGS) entry which is preliminary data.</text>
</comment>
<name>A0A9X1T3M2_9HYPH</name>
<reference evidence="1" key="1">
    <citation type="submission" date="2022-01" db="EMBL/GenBank/DDBJ databases">
        <title>Jiella avicenniae sp. nov., a novel endophytic bacterium isolated from bark of Avicennia marina.</title>
        <authorList>
            <person name="Tuo L."/>
        </authorList>
    </citation>
    <scope>NUCLEOTIDE SEQUENCE</scope>
    <source>
        <strain evidence="1">CBK1P-4</strain>
    </source>
</reference>
<dbReference type="RefSeq" id="WP_233717099.1">
    <property type="nucleotide sequence ID" value="NZ_JAJUWU010000001.1"/>
</dbReference>
<dbReference type="AlphaFoldDB" id="A0A9X1T3M2"/>
<gene>
    <name evidence="1" type="ORF">LZD57_00195</name>
</gene>
<dbReference type="Proteomes" id="UP001139035">
    <property type="component" value="Unassembled WGS sequence"/>
</dbReference>